<organism evidence="2 3">
    <name type="scientific">Araneus ventricosus</name>
    <name type="common">Orbweaver spider</name>
    <name type="synonym">Epeira ventricosa</name>
    <dbReference type="NCBI Taxonomy" id="182803"/>
    <lineage>
        <taxon>Eukaryota</taxon>
        <taxon>Metazoa</taxon>
        <taxon>Ecdysozoa</taxon>
        <taxon>Arthropoda</taxon>
        <taxon>Chelicerata</taxon>
        <taxon>Arachnida</taxon>
        <taxon>Araneae</taxon>
        <taxon>Araneomorphae</taxon>
        <taxon>Entelegynae</taxon>
        <taxon>Araneoidea</taxon>
        <taxon>Araneidae</taxon>
        <taxon>Araneus</taxon>
    </lineage>
</organism>
<gene>
    <name evidence="2" type="ORF">AVEN_222119_1</name>
</gene>
<feature type="compositionally biased region" description="Basic residues" evidence="1">
    <location>
        <begin position="92"/>
        <end position="105"/>
    </location>
</feature>
<dbReference type="Proteomes" id="UP000499080">
    <property type="component" value="Unassembled WGS sequence"/>
</dbReference>
<dbReference type="EMBL" id="BGPR01000441">
    <property type="protein sequence ID" value="GBM20420.1"/>
    <property type="molecule type" value="Genomic_DNA"/>
</dbReference>
<accession>A0A4Y2DU86</accession>
<evidence type="ECO:0000256" key="1">
    <source>
        <dbReference type="SAM" id="MobiDB-lite"/>
    </source>
</evidence>
<name>A0A4Y2DU86_ARAVE</name>
<proteinExistence type="predicted"/>
<evidence type="ECO:0000313" key="3">
    <source>
        <dbReference type="Proteomes" id="UP000499080"/>
    </source>
</evidence>
<sequence>MTPCRSNNSTSPLPSPLHSCLAEAPMQSMIWAGEAEQEQGQEEKVFSLSMKFKLLMCPLRNLANAVFYWGRAKAKVRAKKKSSSPFAEKRNGQPKKKKGKGIQSG</sequence>
<reference evidence="2 3" key="1">
    <citation type="journal article" date="2019" name="Sci. Rep.">
        <title>Orb-weaving spider Araneus ventricosus genome elucidates the spidroin gene catalogue.</title>
        <authorList>
            <person name="Kono N."/>
            <person name="Nakamura H."/>
            <person name="Ohtoshi R."/>
            <person name="Moran D.A.P."/>
            <person name="Shinohara A."/>
            <person name="Yoshida Y."/>
            <person name="Fujiwara M."/>
            <person name="Mori M."/>
            <person name="Tomita M."/>
            <person name="Arakawa K."/>
        </authorList>
    </citation>
    <scope>NUCLEOTIDE SEQUENCE [LARGE SCALE GENOMIC DNA]</scope>
</reference>
<keyword evidence="3" id="KW-1185">Reference proteome</keyword>
<comment type="caution">
    <text evidence="2">The sequence shown here is derived from an EMBL/GenBank/DDBJ whole genome shotgun (WGS) entry which is preliminary data.</text>
</comment>
<dbReference type="AlphaFoldDB" id="A0A4Y2DU86"/>
<evidence type="ECO:0000313" key="2">
    <source>
        <dbReference type="EMBL" id="GBM20420.1"/>
    </source>
</evidence>
<protein>
    <submittedName>
        <fullName evidence="2">Uncharacterized protein</fullName>
    </submittedName>
</protein>
<feature type="region of interest" description="Disordered" evidence="1">
    <location>
        <begin position="77"/>
        <end position="105"/>
    </location>
</feature>